<reference evidence="1 2" key="1">
    <citation type="submission" date="2020-04" db="EMBL/GenBank/DDBJ databases">
        <title>Novel species.</title>
        <authorList>
            <person name="Teo W.F.A."/>
            <person name="Lipun K."/>
            <person name="Srisuk N."/>
            <person name="Duangmal K."/>
        </authorList>
    </citation>
    <scope>NUCLEOTIDE SEQUENCE [LARGE SCALE GENOMIC DNA]</scope>
    <source>
        <strain evidence="1 2">K13G38</strain>
    </source>
</reference>
<gene>
    <name evidence="1" type="ORF">HFP15_00100</name>
</gene>
<name>A0ABX1IYU9_9PSEU</name>
<organism evidence="1 2">
    <name type="scientific">Amycolatopsis acididurans</name>
    <dbReference type="NCBI Taxonomy" id="2724524"/>
    <lineage>
        <taxon>Bacteria</taxon>
        <taxon>Bacillati</taxon>
        <taxon>Actinomycetota</taxon>
        <taxon>Actinomycetes</taxon>
        <taxon>Pseudonocardiales</taxon>
        <taxon>Pseudonocardiaceae</taxon>
        <taxon>Amycolatopsis</taxon>
    </lineage>
</organism>
<proteinExistence type="predicted"/>
<comment type="caution">
    <text evidence="1">The sequence shown here is derived from an EMBL/GenBank/DDBJ whole genome shotgun (WGS) entry which is preliminary data.</text>
</comment>
<dbReference type="EMBL" id="JAAXLS010000001">
    <property type="protein sequence ID" value="NKQ51280.1"/>
    <property type="molecule type" value="Genomic_DNA"/>
</dbReference>
<evidence type="ECO:0000313" key="2">
    <source>
        <dbReference type="Proteomes" id="UP000715441"/>
    </source>
</evidence>
<dbReference type="Proteomes" id="UP000715441">
    <property type="component" value="Unassembled WGS sequence"/>
</dbReference>
<evidence type="ECO:0000313" key="1">
    <source>
        <dbReference type="EMBL" id="NKQ51280.1"/>
    </source>
</evidence>
<keyword evidence="2" id="KW-1185">Reference proteome</keyword>
<protein>
    <submittedName>
        <fullName evidence="1">YaaA family protein</fullName>
    </submittedName>
</protein>
<dbReference type="RefSeq" id="WP_168510045.1">
    <property type="nucleotide sequence ID" value="NZ_JAAXLS010000001.1"/>
</dbReference>
<sequence>MHPLTSIDPREAVLIVGPSKRKSRGGRLGAPARAGWSPDLLRAREDVLARAKVEQPLLLPAWRRYDGTFYRAARETLAEAADNGRLIVLSGGYGLLRADEPIAYYDRKLKLRDWPDGVLERALNDKVRAIGAKRVVSFVSASADYAKLVRRTAWEVQATLVTMEFHGGGAQIEVPRRLARAFTAFWAGGDFPPGTVVEELS</sequence>
<accession>A0ABX1IYU9</accession>